<feature type="compositionally biased region" description="Basic and acidic residues" evidence="1">
    <location>
        <begin position="932"/>
        <end position="949"/>
    </location>
</feature>
<reference evidence="3 4" key="1">
    <citation type="submission" date="2016-10" db="EMBL/GenBank/DDBJ databases">
        <title>Genome sequence of the basidiomycete white-rot fungus Trametes pubescens.</title>
        <authorList>
            <person name="Makela M.R."/>
            <person name="Granchi Z."/>
            <person name="Peng M."/>
            <person name="De Vries R.P."/>
            <person name="Grigoriev I."/>
            <person name="Riley R."/>
            <person name="Hilden K."/>
        </authorList>
    </citation>
    <scope>NUCLEOTIDE SEQUENCE [LARGE SCALE GENOMIC DNA]</scope>
    <source>
        <strain evidence="3 4">FBCC735</strain>
    </source>
</reference>
<evidence type="ECO:0000256" key="2">
    <source>
        <dbReference type="SAM" id="Phobius"/>
    </source>
</evidence>
<feature type="region of interest" description="Disordered" evidence="1">
    <location>
        <begin position="716"/>
        <end position="949"/>
    </location>
</feature>
<feature type="region of interest" description="Disordered" evidence="1">
    <location>
        <begin position="523"/>
        <end position="649"/>
    </location>
</feature>
<protein>
    <submittedName>
        <fullName evidence="3">Uncharacterized protein</fullName>
    </submittedName>
</protein>
<proteinExistence type="predicted"/>
<feature type="region of interest" description="Disordered" evidence="1">
    <location>
        <begin position="91"/>
        <end position="144"/>
    </location>
</feature>
<dbReference type="PANTHER" id="PTHR48125:SF10">
    <property type="entry name" value="OS12G0136300 PROTEIN"/>
    <property type="match status" value="1"/>
</dbReference>
<evidence type="ECO:0000256" key="1">
    <source>
        <dbReference type="SAM" id="MobiDB-lite"/>
    </source>
</evidence>
<feature type="compositionally biased region" description="Low complexity" evidence="1">
    <location>
        <begin position="550"/>
        <end position="559"/>
    </location>
</feature>
<feature type="compositionally biased region" description="Polar residues" evidence="1">
    <location>
        <begin position="867"/>
        <end position="884"/>
    </location>
</feature>
<feature type="transmembrane region" description="Helical" evidence="2">
    <location>
        <begin position="267"/>
        <end position="287"/>
    </location>
</feature>
<feature type="region of interest" description="Disordered" evidence="1">
    <location>
        <begin position="440"/>
        <end position="475"/>
    </location>
</feature>
<name>A0A1M2V418_TRAPU</name>
<keyword evidence="4" id="KW-1185">Reference proteome</keyword>
<dbReference type="STRING" id="154538.A0A1M2V418"/>
<comment type="caution">
    <text evidence="3">The sequence shown here is derived from an EMBL/GenBank/DDBJ whole genome shotgun (WGS) entry which is preliminary data.</text>
</comment>
<organism evidence="3 4">
    <name type="scientific">Trametes pubescens</name>
    <name type="common">White-rot fungus</name>
    <dbReference type="NCBI Taxonomy" id="154538"/>
    <lineage>
        <taxon>Eukaryota</taxon>
        <taxon>Fungi</taxon>
        <taxon>Dikarya</taxon>
        <taxon>Basidiomycota</taxon>
        <taxon>Agaricomycotina</taxon>
        <taxon>Agaricomycetes</taxon>
        <taxon>Polyporales</taxon>
        <taxon>Polyporaceae</taxon>
        <taxon>Trametes</taxon>
    </lineage>
</organism>
<dbReference type="EMBL" id="MNAD01001675">
    <property type="protein sequence ID" value="OJT02328.1"/>
    <property type="molecule type" value="Genomic_DNA"/>
</dbReference>
<keyword evidence="2" id="KW-0812">Transmembrane</keyword>
<dbReference type="AlphaFoldDB" id="A0A1M2V418"/>
<keyword evidence="2" id="KW-1133">Transmembrane helix</keyword>
<feature type="compositionally biased region" description="Low complexity" evidence="1">
    <location>
        <begin position="624"/>
        <end position="649"/>
    </location>
</feature>
<keyword evidence="2" id="KW-0472">Membrane</keyword>
<sequence length="949" mass="98959">MAHDQQLSTQAVTTKPQGIPRAATLAPLAVVQVWALCGHSPYTHRSPAIPRWSSTAKFLLTSLTWMLIIEISFYSGATELEDDDEIPITVMSPVDESEPNGDNSASAGPTSSSPGSPSETEGASSSRQVSPGDAMSPVASSLPNDLTPLPPWTSIYADAAPSYEAAMSTPNLHIYRERQDNVPLPPLTNPALTSPPISDVTPASPIHTSDGDPASSVRHAYLAWLAESSESIQPIRRAGRWGRDAASPIRIHVSLPLAQLQPSPRSFALALVGAGTVVEPWLWLGGAVSRSRRVAGLALAAADATVSPLLPVRIRIPLVVIGILFVVGVTLACGSRHFRRFSNWGTGAAQAAGASSGTTPANARELTADQLAGTNGTTTNNASGGTNRARRPRRTRRTPSQISTHSLPAYNKEPGEQEIVIVRGAEDMEDMPIPITVTMPAVDERADTPDGSFDNTRPSSEYVAMPESPNDEPLLQNNEQHLNVASNDSAPRRSFDSAMSSDENAAMHYTDDAPPYEAYEAVSLDGPESPASPPSSAAPPTAGASGGQGSQQAPAEQPGSTRRRSVFRSIFNPRNSRLSPPPVPTSTDSHEPRTSSHTRDGSNPSIVSLAPSERPRSRVRHRPSQSGSGSMLSLLSRTRSNNNLAADRLSSPSMISLNSISSPLSHTLVRTDFTYPKSGPTPEQLKLISSRESFARFGVPYGRDAIAFAASSSRIELEPPPGFEEVAGTSGAADSSSTEAGNDSSSSGLPSGIESAETVEAESSSSGDDVPAPAVETDPATHLDTNEVVGVAAVNDADVSPSTEATSAAQPSTSSASVTPAPAAASAFSESAGPTSPPPLLSPPVSASATSPTVSNAPPSAFKGAFNTGSLPTRTASRASSYMSFATAEESLPSSEPPTPGASHYDLHVADDAYGSAAETPVNGSSPTTPRLETRHLHESTDTTITPDR</sequence>
<feature type="region of interest" description="Disordered" evidence="1">
    <location>
        <begin position="369"/>
        <end position="416"/>
    </location>
</feature>
<dbReference type="Proteomes" id="UP000184267">
    <property type="component" value="Unassembled WGS sequence"/>
</dbReference>
<dbReference type="PANTHER" id="PTHR48125">
    <property type="entry name" value="LP07818P1"/>
    <property type="match status" value="1"/>
</dbReference>
<feature type="compositionally biased region" description="Low complexity" evidence="1">
    <location>
        <begin position="104"/>
        <end position="126"/>
    </location>
</feature>
<feature type="compositionally biased region" description="Low complexity" evidence="1">
    <location>
        <begin position="372"/>
        <end position="387"/>
    </location>
</feature>
<evidence type="ECO:0000313" key="3">
    <source>
        <dbReference type="EMBL" id="OJT02328.1"/>
    </source>
</evidence>
<feature type="compositionally biased region" description="Low complexity" evidence="1">
    <location>
        <begin position="727"/>
        <end position="766"/>
    </location>
</feature>
<feature type="region of interest" description="Disordered" evidence="1">
    <location>
        <begin position="181"/>
        <end position="212"/>
    </location>
</feature>
<dbReference type="OrthoDB" id="2804493at2759"/>
<accession>A0A1M2V418</accession>
<feature type="compositionally biased region" description="Polar residues" evidence="1">
    <location>
        <begin position="922"/>
        <end position="931"/>
    </location>
</feature>
<feature type="compositionally biased region" description="Low complexity" evidence="1">
    <location>
        <begin position="843"/>
        <end position="861"/>
    </location>
</feature>
<feature type="transmembrane region" description="Helical" evidence="2">
    <location>
        <begin position="316"/>
        <end position="334"/>
    </location>
</feature>
<evidence type="ECO:0000313" key="4">
    <source>
        <dbReference type="Proteomes" id="UP000184267"/>
    </source>
</evidence>
<feature type="compositionally biased region" description="Low complexity" evidence="1">
    <location>
        <begin position="788"/>
        <end position="834"/>
    </location>
</feature>
<feature type="compositionally biased region" description="Basic and acidic residues" evidence="1">
    <location>
        <begin position="588"/>
        <end position="600"/>
    </location>
</feature>
<feature type="compositionally biased region" description="Basic residues" evidence="1">
    <location>
        <begin position="388"/>
        <end position="397"/>
    </location>
</feature>
<gene>
    <name evidence="3" type="ORF">TRAPUB_7150</name>
</gene>